<reference evidence="9 10" key="1">
    <citation type="submission" date="2016-10" db="EMBL/GenBank/DDBJ databases">
        <authorList>
            <person name="de Groot N.N."/>
        </authorList>
    </citation>
    <scope>NUCLEOTIDE SEQUENCE [LARGE SCALE GENOMIC DNA]</scope>
    <source>
        <strain evidence="9 10">CGMCC 1.10210</strain>
    </source>
</reference>
<evidence type="ECO:0000259" key="8">
    <source>
        <dbReference type="Pfam" id="PF00892"/>
    </source>
</evidence>
<gene>
    <name evidence="9" type="ORF">SAMN04488059_11343</name>
</gene>
<evidence type="ECO:0000256" key="5">
    <source>
        <dbReference type="ARBA" id="ARBA00023136"/>
    </source>
</evidence>
<dbReference type="STRING" id="728005.SAMN04488059_11343"/>
<dbReference type="InterPro" id="IPR037185">
    <property type="entry name" value="EmrE-like"/>
</dbReference>
<dbReference type="AlphaFoldDB" id="A0A1I1MQ16"/>
<dbReference type="InterPro" id="IPR051258">
    <property type="entry name" value="Diverse_Substrate_Transporter"/>
</dbReference>
<keyword evidence="2" id="KW-1003">Cell membrane</keyword>
<evidence type="ECO:0000313" key="9">
    <source>
        <dbReference type="EMBL" id="SFC87186.1"/>
    </source>
</evidence>
<evidence type="ECO:0000256" key="3">
    <source>
        <dbReference type="ARBA" id="ARBA00022692"/>
    </source>
</evidence>
<organism evidence="9 10">
    <name type="scientific">Devosia psychrophila</name>
    <dbReference type="NCBI Taxonomy" id="728005"/>
    <lineage>
        <taxon>Bacteria</taxon>
        <taxon>Pseudomonadati</taxon>
        <taxon>Pseudomonadota</taxon>
        <taxon>Alphaproteobacteria</taxon>
        <taxon>Hyphomicrobiales</taxon>
        <taxon>Devosiaceae</taxon>
        <taxon>Devosia</taxon>
    </lineage>
</organism>
<feature type="transmembrane region" description="Helical" evidence="7">
    <location>
        <begin position="42"/>
        <end position="63"/>
    </location>
</feature>
<evidence type="ECO:0000256" key="2">
    <source>
        <dbReference type="ARBA" id="ARBA00022475"/>
    </source>
</evidence>
<dbReference type="SUPFAM" id="SSF103481">
    <property type="entry name" value="Multidrug resistance efflux transporter EmrE"/>
    <property type="match status" value="1"/>
</dbReference>
<keyword evidence="4 7" id="KW-1133">Transmembrane helix</keyword>
<dbReference type="GO" id="GO:0005886">
    <property type="term" value="C:plasma membrane"/>
    <property type="evidence" value="ECO:0007669"/>
    <property type="project" value="UniProtKB-SubCell"/>
</dbReference>
<evidence type="ECO:0000256" key="4">
    <source>
        <dbReference type="ARBA" id="ARBA00022989"/>
    </source>
</evidence>
<dbReference type="PANTHER" id="PTHR42920">
    <property type="entry name" value="OS03G0707200 PROTEIN-RELATED"/>
    <property type="match status" value="1"/>
</dbReference>
<dbReference type="InterPro" id="IPR000620">
    <property type="entry name" value="EamA_dom"/>
</dbReference>
<feature type="domain" description="EamA" evidence="8">
    <location>
        <begin position="35"/>
        <end position="111"/>
    </location>
</feature>
<keyword evidence="3 7" id="KW-0812">Transmembrane</keyword>
<comment type="subcellular location">
    <subcellularLocation>
        <location evidence="1">Cell membrane</location>
        <topology evidence="1">Multi-pass membrane protein</topology>
    </subcellularLocation>
</comment>
<evidence type="ECO:0000313" key="10">
    <source>
        <dbReference type="Proteomes" id="UP000182258"/>
    </source>
</evidence>
<evidence type="ECO:0000256" key="1">
    <source>
        <dbReference type="ARBA" id="ARBA00004651"/>
    </source>
</evidence>
<name>A0A1I1MQ16_9HYPH</name>
<evidence type="ECO:0000256" key="7">
    <source>
        <dbReference type="SAM" id="Phobius"/>
    </source>
</evidence>
<dbReference type="EMBL" id="FOMB01000013">
    <property type="protein sequence ID" value="SFC87186.1"/>
    <property type="molecule type" value="Genomic_DNA"/>
</dbReference>
<feature type="region of interest" description="Disordered" evidence="6">
    <location>
        <begin position="1"/>
        <end position="31"/>
    </location>
</feature>
<keyword evidence="5 7" id="KW-0472">Membrane</keyword>
<feature type="transmembrane region" description="Helical" evidence="7">
    <location>
        <begin position="69"/>
        <end position="88"/>
    </location>
</feature>
<protein>
    <submittedName>
        <fullName evidence="9">EamA-like transporter family protein</fullName>
    </submittedName>
</protein>
<proteinExistence type="predicted"/>
<dbReference type="PANTHER" id="PTHR42920:SF11">
    <property type="entry name" value="INNER MEMBRANE PROTEIN YTFF"/>
    <property type="match status" value="1"/>
</dbReference>
<evidence type="ECO:0000256" key="6">
    <source>
        <dbReference type="SAM" id="MobiDB-lite"/>
    </source>
</evidence>
<sequence length="191" mass="19742">MAAGGYPLSRRGPGACHRPSGAQRDPAGESEARLRRGDLPRLAGVILFGSLLEPLLLMFGLSLTTASSGSLLLNLEGIATMAVAWLVFRENVDRRLLLGAVAIVLGAAVLSSTGTGLSLTAGGLLIAGACLCWGIDNNLSRKLSSANPVQIAMIKGLVAGTNNMVLAFRSRKWGVLERTAPTPAIPADTLA</sequence>
<dbReference type="RefSeq" id="WP_342028111.1">
    <property type="nucleotide sequence ID" value="NZ_FOMB01000013.1"/>
</dbReference>
<dbReference type="Pfam" id="PF00892">
    <property type="entry name" value="EamA"/>
    <property type="match status" value="1"/>
</dbReference>
<feature type="transmembrane region" description="Helical" evidence="7">
    <location>
        <begin position="95"/>
        <end position="111"/>
    </location>
</feature>
<dbReference type="Proteomes" id="UP000182258">
    <property type="component" value="Unassembled WGS sequence"/>
</dbReference>
<accession>A0A1I1MQ16</accession>